<protein>
    <submittedName>
        <fullName evidence="2">Uncharacterized protein</fullName>
    </submittedName>
</protein>
<proteinExistence type="predicted"/>
<gene>
    <name evidence="2" type="ORF">PRVXH_001393</name>
</gene>
<feature type="region of interest" description="Disordered" evidence="1">
    <location>
        <begin position="49"/>
        <end position="107"/>
    </location>
</feature>
<name>A0AAU8HQI3_9FIRM</name>
<organism evidence="2">
    <name type="scientific">Proteinivorax hydrogeniformans</name>
    <dbReference type="NCBI Taxonomy" id="1826727"/>
    <lineage>
        <taxon>Bacteria</taxon>
        <taxon>Bacillati</taxon>
        <taxon>Bacillota</taxon>
        <taxon>Clostridia</taxon>
        <taxon>Eubacteriales</taxon>
        <taxon>Proteinivoracaceae</taxon>
        <taxon>Proteinivorax</taxon>
    </lineage>
</organism>
<dbReference type="EMBL" id="CP159485">
    <property type="protein sequence ID" value="XCI27491.1"/>
    <property type="molecule type" value="Genomic_DNA"/>
</dbReference>
<reference evidence="2" key="2">
    <citation type="submission" date="2024-06" db="EMBL/GenBank/DDBJ databases">
        <authorList>
            <person name="Petrova K.O."/>
            <person name="Toshchakov S.V."/>
            <person name="Boltjanskaja Y.V."/>
            <person name="Kevbrin V.V."/>
        </authorList>
    </citation>
    <scope>NUCLEOTIDE SEQUENCE</scope>
    <source>
        <strain evidence="2">Z-710</strain>
    </source>
</reference>
<evidence type="ECO:0000256" key="1">
    <source>
        <dbReference type="SAM" id="MobiDB-lite"/>
    </source>
</evidence>
<dbReference type="RefSeq" id="WP_353892069.1">
    <property type="nucleotide sequence ID" value="NZ_CP159485.1"/>
</dbReference>
<sequence>MSFKPIDLQVLIPKSGKVGKLINNYGEQLNQLGLQQQTTQLSHMKLKTVQKNENAHGPSVKAKHKDKEDKKNSSKNQNVTSKDSTKKQSQDSIAIDPNKGKYVDINI</sequence>
<reference evidence="2" key="1">
    <citation type="journal article" date="2018" name="Antonie Van Leeuwenhoek">
        <title>Proteinivorax hydrogeniformans sp. nov., an anaerobic, haloalkaliphilic bacterium fermenting proteinaceous compounds with high hydrogen production.</title>
        <authorList>
            <person name="Boltyanskaya Y."/>
            <person name="Detkova E."/>
            <person name="Pimenov N."/>
            <person name="Kevbrin V."/>
        </authorList>
    </citation>
    <scope>NUCLEOTIDE SEQUENCE</scope>
    <source>
        <strain evidence="2">Z-710</strain>
    </source>
</reference>
<evidence type="ECO:0000313" key="2">
    <source>
        <dbReference type="EMBL" id="XCI27491.1"/>
    </source>
</evidence>
<accession>A0AAU8HQI3</accession>
<dbReference type="AlphaFoldDB" id="A0AAU8HQI3"/>
<feature type="compositionally biased region" description="Basic and acidic residues" evidence="1">
    <location>
        <begin position="98"/>
        <end position="107"/>
    </location>
</feature>